<dbReference type="InterPro" id="IPR038404">
    <property type="entry name" value="TRAP_DctP_sf"/>
</dbReference>
<evidence type="ECO:0000256" key="1">
    <source>
        <dbReference type="ARBA" id="ARBA00004418"/>
    </source>
</evidence>
<dbReference type="InterPro" id="IPR018389">
    <property type="entry name" value="DctP_fam"/>
</dbReference>
<evidence type="ECO:0000313" key="6">
    <source>
        <dbReference type="Proteomes" id="UP000283063"/>
    </source>
</evidence>
<dbReference type="RefSeq" id="WP_127750575.1">
    <property type="nucleotide sequence ID" value="NZ_CP033219.1"/>
</dbReference>
<feature type="chain" id="PRO_5019373700" evidence="4">
    <location>
        <begin position="28"/>
        <end position="353"/>
    </location>
</feature>
<dbReference type="PANTHER" id="PTHR33376">
    <property type="match status" value="1"/>
</dbReference>
<evidence type="ECO:0000313" key="5">
    <source>
        <dbReference type="EMBL" id="AZV79990.1"/>
    </source>
</evidence>
<dbReference type="OrthoDB" id="7672577at2"/>
<proteinExistence type="predicted"/>
<dbReference type="Pfam" id="PF03480">
    <property type="entry name" value="DctP"/>
    <property type="match status" value="1"/>
</dbReference>
<sequence length="353" mass="37527">MNTRLKTCVKSAILSAGIAAAAGIASAGTTLIHGEAGPNRGARAAALQWFADQVGETSGGALSVNIQWGGALFKANAAVQSIGDGVADMGTVIAVYYPQEMQAYGIADLPLENPDAWVGMRATDELMRNSPAIQADLADKNLVYIGTFTTSAVHIGCTGDAIRSVSDIQDRKIRGTGAYGRVFGEMGGNMVNMSIYKAYQGLDTGLLDCSQGYSYAVTALKQQEVMKNYTLLDWGQVGGVGIMMNKDSFDTLSADEQTILLETGSAMADEFGRLITSANAAAIETMKETGVEVIKLPQADRDQLIEAGAKHIDAWVEQMNGAGLEGAEILTQYRGLIAKYTAERDDHGYPWMR</sequence>
<evidence type="ECO:0000256" key="4">
    <source>
        <dbReference type="SAM" id="SignalP"/>
    </source>
</evidence>
<dbReference type="Proteomes" id="UP000283063">
    <property type="component" value="Chromosome"/>
</dbReference>
<accession>A0A3T0N7I0</accession>
<dbReference type="EMBL" id="CP033219">
    <property type="protein sequence ID" value="AZV79990.1"/>
    <property type="molecule type" value="Genomic_DNA"/>
</dbReference>
<dbReference type="CDD" id="cd13666">
    <property type="entry name" value="PBP2_TRAP_DctP_like_1"/>
    <property type="match status" value="1"/>
</dbReference>
<dbReference type="KEGG" id="sedi:EBB79_20290"/>
<dbReference type="GO" id="GO:0042597">
    <property type="term" value="C:periplasmic space"/>
    <property type="evidence" value="ECO:0007669"/>
    <property type="project" value="UniProtKB-SubCell"/>
</dbReference>
<evidence type="ECO:0000256" key="2">
    <source>
        <dbReference type="ARBA" id="ARBA00022729"/>
    </source>
</evidence>
<gene>
    <name evidence="5" type="ORF">EBB79_20290</name>
</gene>
<protein>
    <submittedName>
        <fullName evidence="5">C4-dicarboxylate ABC transporter substrate-binding protein</fullName>
    </submittedName>
</protein>
<dbReference type="AlphaFoldDB" id="A0A3T0N7I0"/>
<name>A0A3T0N7I0_9RHOB</name>
<keyword evidence="6" id="KW-1185">Reference proteome</keyword>
<feature type="signal peptide" evidence="4">
    <location>
        <begin position="1"/>
        <end position="27"/>
    </location>
</feature>
<keyword evidence="2 4" id="KW-0732">Signal</keyword>
<comment type="subcellular location">
    <subcellularLocation>
        <location evidence="1">Periplasm</location>
    </subcellularLocation>
</comment>
<keyword evidence="3" id="KW-0574">Periplasm</keyword>
<organism evidence="5 6">
    <name type="scientific">Parasedimentitalea marina</name>
    <dbReference type="NCBI Taxonomy" id="2483033"/>
    <lineage>
        <taxon>Bacteria</taxon>
        <taxon>Pseudomonadati</taxon>
        <taxon>Pseudomonadota</taxon>
        <taxon>Alphaproteobacteria</taxon>
        <taxon>Rhodobacterales</taxon>
        <taxon>Paracoccaceae</taxon>
        <taxon>Parasedimentitalea</taxon>
    </lineage>
</organism>
<evidence type="ECO:0000256" key="3">
    <source>
        <dbReference type="ARBA" id="ARBA00022764"/>
    </source>
</evidence>
<dbReference type="GO" id="GO:0055085">
    <property type="term" value="P:transmembrane transport"/>
    <property type="evidence" value="ECO:0007669"/>
    <property type="project" value="InterPro"/>
</dbReference>
<dbReference type="Gene3D" id="3.40.190.170">
    <property type="entry name" value="Bacterial extracellular solute-binding protein, family 7"/>
    <property type="match status" value="1"/>
</dbReference>
<dbReference type="PANTHER" id="PTHR33376:SF15">
    <property type="entry name" value="BLL6794 PROTEIN"/>
    <property type="match status" value="1"/>
</dbReference>
<reference evidence="5 6" key="1">
    <citation type="submission" date="2018-10" db="EMBL/GenBank/DDBJ databases">
        <title>Parasedimentitalea marina sp. nov., a psychrophilic bacterium isolated from deep seawater of the New Britain Trench.</title>
        <authorList>
            <person name="Cao J."/>
        </authorList>
    </citation>
    <scope>NUCLEOTIDE SEQUENCE [LARGE SCALE GENOMIC DNA]</scope>
    <source>
        <strain evidence="5 6">W43</strain>
    </source>
</reference>
<dbReference type="NCBIfam" id="NF037995">
    <property type="entry name" value="TRAP_S1"/>
    <property type="match status" value="1"/>
</dbReference>